<dbReference type="CDD" id="cd02021">
    <property type="entry name" value="GntK"/>
    <property type="match status" value="1"/>
</dbReference>
<evidence type="ECO:0000256" key="4">
    <source>
        <dbReference type="ARBA" id="ARBA00022679"/>
    </source>
</evidence>
<dbReference type="Proteomes" id="UP001432322">
    <property type="component" value="Unassembled WGS sequence"/>
</dbReference>
<dbReference type="Pfam" id="PF01202">
    <property type="entry name" value="SKI"/>
    <property type="match status" value="1"/>
</dbReference>
<dbReference type="SUPFAM" id="SSF52540">
    <property type="entry name" value="P-loop containing nucleoside triphosphate hydrolases"/>
    <property type="match status" value="1"/>
</dbReference>
<dbReference type="GO" id="GO:0005737">
    <property type="term" value="C:cytoplasm"/>
    <property type="evidence" value="ECO:0007669"/>
    <property type="project" value="TreeGrafter"/>
</dbReference>
<keyword evidence="4 9" id="KW-0808">Transferase</keyword>
<organism evidence="10 11">
    <name type="scientific">Pristionchus fissidentatus</name>
    <dbReference type="NCBI Taxonomy" id="1538716"/>
    <lineage>
        <taxon>Eukaryota</taxon>
        <taxon>Metazoa</taxon>
        <taxon>Ecdysozoa</taxon>
        <taxon>Nematoda</taxon>
        <taxon>Chromadorea</taxon>
        <taxon>Rhabditida</taxon>
        <taxon>Rhabditina</taxon>
        <taxon>Diplogasteromorpha</taxon>
        <taxon>Diplogasteroidea</taxon>
        <taxon>Neodiplogasteridae</taxon>
        <taxon>Pristionchus</taxon>
    </lineage>
</organism>
<dbReference type="InterPro" id="IPR027417">
    <property type="entry name" value="P-loop_NTPase"/>
</dbReference>
<dbReference type="GO" id="GO:0005975">
    <property type="term" value="P:carbohydrate metabolic process"/>
    <property type="evidence" value="ECO:0007669"/>
    <property type="project" value="InterPro"/>
</dbReference>
<evidence type="ECO:0000256" key="5">
    <source>
        <dbReference type="ARBA" id="ARBA00022741"/>
    </source>
</evidence>
<dbReference type="EC" id="2.7.1.12" evidence="3 9"/>
<comment type="catalytic activity">
    <reaction evidence="8 9">
        <text>D-gluconate + ATP = 6-phospho-D-gluconate + ADP + H(+)</text>
        <dbReference type="Rhea" id="RHEA:19433"/>
        <dbReference type="ChEBI" id="CHEBI:15378"/>
        <dbReference type="ChEBI" id="CHEBI:18391"/>
        <dbReference type="ChEBI" id="CHEBI:30616"/>
        <dbReference type="ChEBI" id="CHEBI:58759"/>
        <dbReference type="ChEBI" id="CHEBI:456216"/>
        <dbReference type="EC" id="2.7.1.12"/>
    </reaction>
</comment>
<proteinExistence type="inferred from homology"/>
<keyword evidence="6 9" id="KW-0418">Kinase</keyword>
<feature type="non-terminal residue" evidence="10">
    <location>
        <position position="1"/>
    </location>
</feature>
<comment type="pathway">
    <text evidence="1 9">Carbohydrate acid metabolism; D-gluconate degradation.</text>
</comment>
<name>A0AAV5UVT7_9BILA</name>
<sequence length="176" mass="19999">SIAQMAWDTVVIMGVAGCGKSTVAEELSKRLQWTMLEGDRLHPIENIEKMKKGIPLNDSDRFPWLRSIRHEIGLHGSIIVSCSALKKSYREILCEDRRCLFVFLDVSKEELMNRLTTRSSHFFPSVLLDSQLSTLERPSNDETSLTITVSPSTSVTSVVDQIVENINTQFIHQKHR</sequence>
<evidence type="ECO:0000256" key="8">
    <source>
        <dbReference type="ARBA" id="ARBA00048090"/>
    </source>
</evidence>
<comment type="similarity">
    <text evidence="2 9">Belongs to the gluconokinase GntK/GntV family.</text>
</comment>
<evidence type="ECO:0000256" key="2">
    <source>
        <dbReference type="ARBA" id="ARBA00008420"/>
    </source>
</evidence>
<keyword evidence="5 9" id="KW-0547">Nucleotide-binding</keyword>
<dbReference type="InterPro" id="IPR031322">
    <property type="entry name" value="Shikimate/glucono_kinase"/>
</dbReference>
<reference evidence="10" key="1">
    <citation type="submission" date="2023-10" db="EMBL/GenBank/DDBJ databases">
        <title>Genome assembly of Pristionchus species.</title>
        <authorList>
            <person name="Yoshida K."/>
            <person name="Sommer R.J."/>
        </authorList>
    </citation>
    <scope>NUCLEOTIDE SEQUENCE</scope>
    <source>
        <strain evidence="10">RS5133</strain>
    </source>
</reference>
<dbReference type="PANTHER" id="PTHR43442:SF3">
    <property type="entry name" value="GLUCONOKINASE-RELATED"/>
    <property type="match status" value="1"/>
</dbReference>
<dbReference type="AlphaFoldDB" id="A0AAV5UVT7"/>
<gene>
    <name evidence="10" type="ORF">PFISCL1PPCAC_1923</name>
</gene>
<evidence type="ECO:0000313" key="10">
    <source>
        <dbReference type="EMBL" id="GMT10626.1"/>
    </source>
</evidence>
<dbReference type="EMBL" id="BTSY01000001">
    <property type="protein sequence ID" value="GMT10626.1"/>
    <property type="molecule type" value="Genomic_DNA"/>
</dbReference>
<dbReference type="InterPro" id="IPR006001">
    <property type="entry name" value="Therm_gnt_kin"/>
</dbReference>
<dbReference type="GO" id="GO:0046316">
    <property type="term" value="F:gluconokinase activity"/>
    <property type="evidence" value="ECO:0007669"/>
    <property type="project" value="UniProtKB-EC"/>
</dbReference>
<evidence type="ECO:0000256" key="9">
    <source>
        <dbReference type="RuleBase" id="RU363066"/>
    </source>
</evidence>
<protein>
    <recommendedName>
        <fullName evidence="3 9">Gluconokinase</fullName>
        <ecNumber evidence="3 9">2.7.1.12</ecNumber>
    </recommendedName>
</protein>
<comment type="caution">
    <text evidence="10">The sequence shown here is derived from an EMBL/GenBank/DDBJ whole genome shotgun (WGS) entry which is preliminary data.</text>
</comment>
<evidence type="ECO:0000256" key="7">
    <source>
        <dbReference type="ARBA" id="ARBA00022840"/>
    </source>
</evidence>
<evidence type="ECO:0000313" key="11">
    <source>
        <dbReference type="Proteomes" id="UP001432322"/>
    </source>
</evidence>
<evidence type="ECO:0000256" key="3">
    <source>
        <dbReference type="ARBA" id="ARBA00012054"/>
    </source>
</evidence>
<dbReference type="PRINTS" id="PR01100">
    <property type="entry name" value="SHIKIMTKNASE"/>
</dbReference>
<keyword evidence="11" id="KW-1185">Reference proteome</keyword>
<evidence type="ECO:0000256" key="6">
    <source>
        <dbReference type="ARBA" id="ARBA00022777"/>
    </source>
</evidence>
<keyword evidence="7 9" id="KW-0067">ATP-binding</keyword>
<evidence type="ECO:0000256" key="1">
    <source>
        <dbReference type="ARBA" id="ARBA00004875"/>
    </source>
</evidence>
<dbReference type="PANTHER" id="PTHR43442">
    <property type="entry name" value="GLUCONOKINASE-RELATED"/>
    <property type="match status" value="1"/>
</dbReference>
<dbReference type="GO" id="GO:0005524">
    <property type="term" value="F:ATP binding"/>
    <property type="evidence" value="ECO:0007669"/>
    <property type="project" value="UniProtKB-KW"/>
</dbReference>
<dbReference type="NCBIfam" id="TIGR01313">
    <property type="entry name" value="therm_gnt_kin"/>
    <property type="match status" value="1"/>
</dbReference>
<accession>A0AAV5UVT7</accession>
<dbReference type="Gene3D" id="3.40.50.300">
    <property type="entry name" value="P-loop containing nucleotide triphosphate hydrolases"/>
    <property type="match status" value="1"/>
</dbReference>